<organism evidence="6 7">
    <name type="scientific">Pararhodobacter aggregans</name>
    <dbReference type="NCBI Taxonomy" id="404875"/>
    <lineage>
        <taxon>Bacteria</taxon>
        <taxon>Pseudomonadati</taxon>
        <taxon>Pseudomonadota</taxon>
        <taxon>Alphaproteobacteria</taxon>
        <taxon>Rhodobacterales</taxon>
        <taxon>Paracoccaceae</taxon>
        <taxon>Pararhodobacter</taxon>
    </lineage>
</organism>
<dbReference type="Gene3D" id="1.10.10.10">
    <property type="entry name" value="Winged helix-like DNA-binding domain superfamily/Winged helix DNA-binding domain"/>
    <property type="match status" value="1"/>
</dbReference>
<dbReference type="Proteomes" id="UP000244810">
    <property type="component" value="Unassembled WGS sequence"/>
</dbReference>
<keyword evidence="3" id="KW-0804">Transcription</keyword>
<dbReference type="InterPro" id="IPR000524">
    <property type="entry name" value="Tscrpt_reg_HTH_GntR"/>
</dbReference>
<dbReference type="GO" id="GO:0003677">
    <property type="term" value="F:DNA binding"/>
    <property type="evidence" value="ECO:0007669"/>
    <property type="project" value="UniProtKB-KW"/>
</dbReference>
<gene>
    <name evidence="6" type="ORF">DDE23_14555</name>
</gene>
<evidence type="ECO:0000256" key="4">
    <source>
        <dbReference type="SAM" id="MobiDB-lite"/>
    </source>
</evidence>
<dbReference type="InterPro" id="IPR036388">
    <property type="entry name" value="WH-like_DNA-bd_sf"/>
</dbReference>
<evidence type="ECO:0000313" key="7">
    <source>
        <dbReference type="Proteomes" id="UP000244810"/>
    </source>
</evidence>
<dbReference type="GO" id="GO:0003700">
    <property type="term" value="F:DNA-binding transcription factor activity"/>
    <property type="evidence" value="ECO:0007669"/>
    <property type="project" value="InterPro"/>
</dbReference>
<evidence type="ECO:0000256" key="2">
    <source>
        <dbReference type="ARBA" id="ARBA00023125"/>
    </source>
</evidence>
<dbReference type="AlphaFoldDB" id="A0A2T7UQR8"/>
<dbReference type="InterPro" id="IPR036390">
    <property type="entry name" value="WH_DNA-bd_sf"/>
</dbReference>
<evidence type="ECO:0000313" key="6">
    <source>
        <dbReference type="EMBL" id="PVE46979.1"/>
    </source>
</evidence>
<evidence type="ECO:0000256" key="1">
    <source>
        <dbReference type="ARBA" id="ARBA00023015"/>
    </source>
</evidence>
<name>A0A2T7UQR8_9RHOB</name>
<accession>A0A2T7UQR8</accession>
<dbReference type="PANTHER" id="PTHR43537">
    <property type="entry name" value="TRANSCRIPTIONAL REGULATOR, GNTR FAMILY"/>
    <property type="match status" value="1"/>
</dbReference>
<protein>
    <submittedName>
        <fullName evidence="6">GntR family transcriptional regulator</fullName>
    </submittedName>
</protein>
<comment type="caution">
    <text evidence="6">The sequence shown here is derived from an EMBL/GenBank/DDBJ whole genome shotgun (WGS) entry which is preliminary data.</text>
</comment>
<dbReference type="Pfam" id="PF07729">
    <property type="entry name" value="FCD"/>
    <property type="match status" value="1"/>
</dbReference>
<dbReference type="OrthoDB" id="9815654at2"/>
<keyword evidence="1" id="KW-0805">Transcription regulation</keyword>
<dbReference type="EMBL" id="QDDR01000007">
    <property type="protein sequence ID" value="PVE46979.1"/>
    <property type="molecule type" value="Genomic_DNA"/>
</dbReference>
<dbReference type="PANTHER" id="PTHR43537:SF39">
    <property type="entry name" value="HTH-TYPE TRANSCRIPTIONAL REGULATOR MCBR"/>
    <property type="match status" value="1"/>
</dbReference>
<dbReference type="Gene3D" id="1.20.120.530">
    <property type="entry name" value="GntR ligand-binding domain-like"/>
    <property type="match status" value="1"/>
</dbReference>
<evidence type="ECO:0000256" key="3">
    <source>
        <dbReference type="ARBA" id="ARBA00023163"/>
    </source>
</evidence>
<dbReference type="PROSITE" id="PS50949">
    <property type="entry name" value="HTH_GNTR"/>
    <property type="match status" value="1"/>
</dbReference>
<dbReference type="SUPFAM" id="SSF48008">
    <property type="entry name" value="GntR ligand-binding domain-like"/>
    <property type="match status" value="1"/>
</dbReference>
<evidence type="ECO:0000259" key="5">
    <source>
        <dbReference type="PROSITE" id="PS50949"/>
    </source>
</evidence>
<keyword evidence="7" id="KW-1185">Reference proteome</keyword>
<dbReference type="SMART" id="SM00345">
    <property type="entry name" value="HTH_GNTR"/>
    <property type="match status" value="1"/>
</dbReference>
<dbReference type="SUPFAM" id="SSF46785">
    <property type="entry name" value="Winged helix' DNA-binding domain"/>
    <property type="match status" value="1"/>
</dbReference>
<dbReference type="Pfam" id="PF00392">
    <property type="entry name" value="GntR"/>
    <property type="match status" value="1"/>
</dbReference>
<feature type="region of interest" description="Disordered" evidence="4">
    <location>
        <begin position="1"/>
        <end position="25"/>
    </location>
</feature>
<sequence>MASSDIPGDPVSAPAQGSAPGKMPEHEATYRRLRDMVMFGRLEPGQKVTIQGITAALGAGMTPVREAIRRLTAEGALTLHENRRVSVPRLGASQADELAFARLALEPRLAVLALPRLGPDSIDRLEALDRVIDRAIAAGDVPGYLAGNYRFHFALYEAAEAPILTALTQSLWLRFAPSLRVVMNAEGEIGPDRHKEAVAAMRAGDAPALAAAIEADIRQGIERVQADLLGS</sequence>
<dbReference type="InterPro" id="IPR008920">
    <property type="entry name" value="TF_FadR/GntR_C"/>
</dbReference>
<keyword evidence="2" id="KW-0238">DNA-binding</keyword>
<dbReference type="SMART" id="SM00895">
    <property type="entry name" value="FCD"/>
    <property type="match status" value="1"/>
</dbReference>
<feature type="domain" description="HTH gntR-type" evidence="5">
    <location>
        <begin position="23"/>
        <end position="90"/>
    </location>
</feature>
<dbReference type="InterPro" id="IPR011711">
    <property type="entry name" value="GntR_C"/>
</dbReference>
<proteinExistence type="predicted"/>
<reference evidence="6 7" key="1">
    <citation type="journal article" date="2011" name="Syst. Appl. Microbiol.">
        <title>Defluviimonas denitrificans gen. nov., sp. nov., and Pararhodobacter aggregans gen. nov., sp. nov., non-phototrophic Rhodobacteraceae from the biofilter of a marine aquaculture.</title>
        <authorList>
            <person name="Foesel B.U."/>
            <person name="Drake H.L."/>
            <person name="Schramm A."/>
        </authorList>
    </citation>
    <scope>NUCLEOTIDE SEQUENCE [LARGE SCALE GENOMIC DNA]</scope>
    <source>
        <strain evidence="6 7">D1-19</strain>
    </source>
</reference>